<feature type="non-terminal residue" evidence="2">
    <location>
        <position position="1042"/>
    </location>
</feature>
<accession>A0AA36MK85</accession>
<dbReference type="Proteomes" id="UP001178507">
    <property type="component" value="Unassembled WGS sequence"/>
</dbReference>
<proteinExistence type="predicted"/>
<evidence type="ECO:0000313" key="2">
    <source>
        <dbReference type="EMBL" id="CAJ1370322.1"/>
    </source>
</evidence>
<feature type="compositionally biased region" description="Low complexity" evidence="1">
    <location>
        <begin position="438"/>
        <end position="449"/>
    </location>
</feature>
<dbReference type="EMBL" id="CAUJNA010000008">
    <property type="protein sequence ID" value="CAJ1370322.1"/>
    <property type="molecule type" value="Genomic_DNA"/>
</dbReference>
<feature type="region of interest" description="Disordered" evidence="1">
    <location>
        <begin position="923"/>
        <end position="954"/>
    </location>
</feature>
<feature type="region of interest" description="Disordered" evidence="1">
    <location>
        <begin position="167"/>
        <end position="604"/>
    </location>
</feature>
<feature type="compositionally biased region" description="Low complexity" evidence="1">
    <location>
        <begin position="190"/>
        <end position="200"/>
    </location>
</feature>
<keyword evidence="3" id="KW-1185">Reference proteome</keyword>
<reference evidence="2" key="1">
    <citation type="submission" date="2023-08" db="EMBL/GenBank/DDBJ databases">
        <authorList>
            <person name="Chen Y."/>
            <person name="Shah S."/>
            <person name="Dougan E. K."/>
            <person name="Thang M."/>
            <person name="Chan C."/>
        </authorList>
    </citation>
    <scope>NUCLEOTIDE SEQUENCE</scope>
</reference>
<evidence type="ECO:0000256" key="1">
    <source>
        <dbReference type="SAM" id="MobiDB-lite"/>
    </source>
</evidence>
<feature type="compositionally biased region" description="Basic and acidic residues" evidence="1">
    <location>
        <begin position="271"/>
        <end position="287"/>
    </location>
</feature>
<feature type="compositionally biased region" description="Low complexity" evidence="1">
    <location>
        <begin position="568"/>
        <end position="579"/>
    </location>
</feature>
<feature type="compositionally biased region" description="Low complexity" evidence="1">
    <location>
        <begin position="548"/>
        <end position="561"/>
    </location>
</feature>
<sequence>EPRWCKILGLCNLGDPGVTQLLRAAEEDPFGHPWDMMSRELARLKLETFALLLCTEPVAGCLMLRRLSVQQGRPLPMLGYFGVALLNGCPPQDVPTFWQNFGELFVPNARVRLATNNLILSEQIFYQSGQRLPYVRAHGLYTEVFYTPQLLNQVLFWRRGEEGQVGERDHAGQCAPAPPPRVTLEPPKSAAQAARQAAAPEPRERLLRRGTRRGTRSLEVEEPDLQITSRTPTPTPPPQPLTEERACEPERRPEPTTPSLASRTSRPRPAPKCEPERRPEDLQELRIGHAPTPSTPPAGSRTFRQGLKRQLAKEFEPMRELVRGNTLSREALSTFEPFEPSFPASTEHSASPSESPMSRVYTRTQSIENVPDAPPVRDCSPLSGEHDERKDELQDELQELNLEDELEDEFSHEPYTESGELSAELTKVSSGPEETAARRNNSAASLNRSHSPHEQEAREDRSDKLKMMAAKAFAGATPSLWKEPPAEGESSEDKPRRSCSVKSELGLSRSPKRRTSKGAESPNSWNRQVSAPAGAGAGAGSPERPRRSSSSKSDALSPSRGGSRRGSRSLGRSPSGSPESPEERRRRRQQRLKARLAATKRSAPRRVGGKVSFLRKAWSHARYALLGLAEPQVPSDEDPRAPGLRGWDAARALCIGTGQALNNSKRLMRVVRQAAEEAYHRHCLQKAIVEEIGTMLRGSMASVTQEMDESIANILFEITKLQMVDMAEVGALLCEAVLNPDDNTATHPTSLRILRDELLLHIQSSPNPEEMLGMDEEHIERLVDEIMWQVEELQCQLKESAKLSLGQTHTSKLRHMTSRLSGVGILDDTPERRESVASILERVESTRARAPLDAAPTPSLELELRVPKVSPEPAAPLGSHPPPVQKQKTLPLPAFVGNKPMSHGSLSEIISLGSRMSSAASTAAVSGCGEQAEERGRTHSRASERSASRRSRETVNWPETWGYVEVSKRSVLYAAMAAFPRMKQLPAVVATNPGPRRELSPSGRVLPSLVLPRPLSPASRRLLSDSVSASVPDANVSQLGVA</sequence>
<feature type="compositionally biased region" description="Basic and acidic residues" evidence="1">
    <location>
        <begin position="311"/>
        <end position="322"/>
    </location>
</feature>
<feature type="compositionally biased region" description="Acidic residues" evidence="1">
    <location>
        <begin position="393"/>
        <end position="408"/>
    </location>
</feature>
<comment type="caution">
    <text evidence="2">The sequence shown here is derived from an EMBL/GenBank/DDBJ whole genome shotgun (WGS) entry which is preliminary data.</text>
</comment>
<feature type="compositionally biased region" description="Basic and acidic residues" evidence="1">
    <location>
        <begin position="932"/>
        <end position="953"/>
    </location>
</feature>
<feature type="compositionally biased region" description="Basic and acidic residues" evidence="1">
    <location>
        <begin position="242"/>
        <end position="254"/>
    </location>
</feature>
<gene>
    <name evidence="2" type="ORF">EVOR1521_LOCUS912</name>
</gene>
<protein>
    <submittedName>
        <fullName evidence="2">Uncharacterized protein</fullName>
    </submittedName>
</protein>
<feature type="compositionally biased region" description="Polar residues" evidence="1">
    <location>
        <begin position="343"/>
        <end position="368"/>
    </location>
</feature>
<evidence type="ECO:0000313" key="3">
    <source>
        <dbReference type="Proteomes" id="UP001178507"/>
    </source>
</evidence>
<dbReference type="AlphaFoldDB" id="A0AA36MK85"/>
<name>A0AA36MK85_9DINO</name>
<feature type="compositionally biased region" description="Basic and acidic residues" evidence="1">
    <location>
        <begin position="451"/>
        <end position="466"/>
    </location>
</feature>
<feature type="compositionally biased region" description="Basic residues" evidence="1">
    <location>
        <begin position="585"/>
        <end position="594"/>
    </location>
</feature>
<organism evidence="2 3">
    <name type="scientific">Effrenium voratum</name>
    <dbReference type="NCBI Taxonomy" id="2562239"/>
    <lineage>
        <taxon>Eukaryota</taxon>
        <taxon>Sar</taxon>
        <taxon>Alveolata</taxon>
        <taxon>Dinophyceae</taxon>
        <taxon>Suessiales</taxon>
        <taxon>Symbiodiniaceae</taxon>
        <taxon>Effrenium</taxon>
    </lineage>
</organism>